<evidence type="ECO:0000313" key="3">
    <source>
        <dbReference type="Proteomes" id="UP000717634"/>
    </source>
</evidence>
<protein>
    <submittedName>
        <fullName evidence="2">ADP-ribose pyrophosphatase YjhB (NUDIX family)</fullName>
    </submittedName>
</protein>
<dbReference type="InterPro" id="IPR054105">
    <property type="entry name" value="WHD_NrtR"/>
</dbReference>
<accession>A0ABX1HPR3</accession>
<dbReference type="SUPFAM" id="SSF46785">
    <property type="entry name" value="Winged helix' DNA-binding domain"/>
    <property type="match status" value="1"/>
</dbReference>
<sequence length="262" mass="30604">MNNSEDVVDFVHNGHKRYLPHLSIDCVIFGYHDQQLKILLIRYHDQENWSLPGGFVERREALTAAAHRILYEKTRLTNLFLQQFYTFGDSPIRLDHIEIQNNHNKVYAKANVAISDDHWLSKRTLSIGYYALVDYQAVTITPEFLVEGYSWVDINSIPPLQYDHNEIIDKALVTLRSQIYQQAIGQNLLPEKFTLPEIHSLYESILDRQFDRRNFRKKLLALGLVTQLEERRKIGQHRSPFLYAFNPEIANKPFEAGAMTAF</sequence>
<dbReference type="Gene3D" id="1.10.10.10">
    <property type="entry name" value="Winged helix-like DNA-binding domain superfamily/Winged helix DNA-binding domain"/>
    <property type="match status" value="1"/>
</dbReference>
<dbReference type="InterPro" id="IPR036390">
    <property type="entry name" value="WH_DNA-bd_sf"/>
</dbReference>
<dbReference type="PROSITE" id="PS51462">
    <property type="entry name" value="NUDIX"/>
    <property type="match status" value="1"/>
</dbReference>
<dbReference type="InterPro" id="IPR015797">
    <property type="entry name" value="NUDIX_hydrolase-like_dom_sf"/>
</dbReference>
<dbReference type="InterPro" id="IPR036388">
    <property type="entry name" value="WH-like_DNA-bd_sf"/>
</dbReference>
<organism evidence="2 3">
    <name type="scientific">Hymenobacter artigasi</name>
    <dbReference type="NCBI Taxonomy" id="2719616"/>
    <lineage>
        <taxon>Bacteria</taxon>
        <taxon>Pseudomonadati</taxon>
        <taxon>Bacteroidota</taxon>
        <taxon>Cytophagia</taxon>
        <taxon>Cytophagales</taxon>
        <taxon>Hymenobacteraceae</taxon>
        <taxon>Hymenobacter</taxon>
    </lineage>
</organism>
<dbReference type="Proteomes" id="UP000717634">
    <property type="component" value="Unassembled WGS sequence"/>
</dbReference>
<dbReference type="Gene3D" id="3.90.79.10">
    <property type="entry name" value="Nucleoside Triphosphate Pyrophosphohydrolase"/>
    <property type="match status" value="1"/>
</dbReference>
<dbReference type="RefSeq" id="WP_168674548.1">
    <property type="nucleotide sequence ID" value="NZ_JAAVTK010000012.1"/>
</dbReference>
<dbReference type="CDD" id="cd18873">
    <property type="entry name" value="NUDIX_NadM_like"/>
    <property type="match status" value="1"/>
</dbReference>
<comment type="caution">
    <text evidence="2">The sequence shown here is derived from an EMBL/GenBank/DDBJ whole genome shotgun (WGS) entry which is preliminary data.</text>
</comment>
<dbReference type="PANTHER" id="PTHR43736">
    <property type="entry name" value="ADP-RIBOSE PYROPHOSPHATASE"/>
    <property type="match status" value="1"/>
</dbReference>
<dbReference type="SUPFAM" id="SSF55811">
    <property type="entry name" value="Nudix"/>
    <property type="match status" value="1"/>
</dbReference>
<name>A0ABX1HPR3_9BACT</name>
<dbReference type="Pfam" id="PF21906">
    <property type="entry name" value="WHD_NrtR"/>
    <property type="match status" value="1"/>
</dbReference>
<evidence type="ECO:0000259" key="1">
    <source>
        <dbReference type="PROSITE" id="PS51462"/>
    </source>
</evidence>
<dbReference type="InterPro" id="IPR000086">
    <property type="entry name" value="NUDIX_hydrolase_dom"/>
</dbReference>
<proteinExistence type="predicted"/>
<reference evidence="2 3" key="1">
    <citation type="submission" date="2020-03" db="EMBL/GenBank/DDBJ databases">
        <title>Genomic Encyclopedia of Type Strains, Phase IV (KMG-V): Genome sequencing to study the core and pangenomes of soil and plant-associated prokaryotes.</title>
        <authorList>
            <person name="Whitman W."/>
        </authorList>
    </citation>
    <scope>NUCLEOTIDE SEQUENCE [LARGE SCALE GENOMIC DNA]</scope>
    <source>
        <strain evidence="2 3">1B</strain>
    </source>
</reference>
<feature type="domain" description="Nudix hydrolase" evidence="1">
    <location>
        <begin position="19"/>
        <end position="175"/>
    </location>
</feature>
<gene>
    <name evidence="2" type="ORF">HBN54_003578</name>
</gene>
<dbReference type="PANTHER" id="PTHR43736:SF4">
    <property type="entry name" value="SLR1690 PROTEIN"/>
    <property type="match status" value="1"/>
</dbReference>
<dbReference type="Pfam" id="PF00293">
    <property type="entry name" value="NUDIX"/>
    <property type="match status" value="1"/>
</dbReference>
<evidence type="ECO:0000313" key="2">
    <source>
        <dbReference type="EMBL" id="NKI90966.1"/>
    </source>
</evidence>
<keyword evidence="3" id="KW-1185">Reference proteome</keyword>
<dbReference type="EMBL" id="JAAVTK010000012">
    <property type="protein sequence ID" value="NKI90966.1"/>
    <property type="molecule type" value="Genomic_DNA"/>
</dbReference>